<dbReference type="GO" id="GO:0004180">
    <property type="term" value="F:carboxypeptidase activity"/>
    <property type="evidence" value="ECO:0007669"/>
    <property type="project" value="UniProtKB-KW"/>
</dbReference>
<accession>A0A562SYI8</accession>
<dbReference type="Pfam" id="PF13620">
    <property type="entry name" value="CarboxypepD_reg"/>
    <property type="match status" value="1"/>
</dbReference>
<dbReference type="InterPro" id="IPR041700">
    <property type="entry name" value="OMP_b-brl_3"/>
</dbReference>
<proteinExistence type="predicted"/>
<gene>
    <name evidence="2" type="ORF">LX66_3619</name>
</gene>
<dbReference type="EMBL" id="VLLG01000004">
    <property type="protein sequence ID" value="TWI86362.1"/>
    <property type="molecule type" value="Genomic_DNA"/>
</dbReference>
<dbReference type="SUPFAM" id="SSF56935">
    <property type="entry name" value="Porins"/>
    <property type="match status" value="1"/>
</dbReference>
<name>A0A562SYI8_CHIJA</name>
<dbReference type="AlphaFoldDB" id="A0A562SYI8"/>
<evidence type="ECO:0000313" key="3">
    <source>
        <dbReference type="Proteomes" id="UP000316778"/>
    </source>
</evidence>
<evidence type="ECO:0000313" key="2">
    <source>
        <dbReference type="EMBL" id="TWI86362.1"/>
    </source>
</evidence>
<evidence type="ECO:0000259" key="1">
    <source>
        <dbReference type="Pfam" id="PF14905"/>
    </source>
</evidence>
<dbReference type="Pfam" id="PF14905">
    <property type="entry name" value="OMP_b-brl_3"/>
    <property type="match status" value="1"/>
</dbReference>
<protein>
    <submittedName>
        <fullName evidence="2">Carboxypeptidase family protein</fullName>
    </submittedName>
</protein>
<keyword evidence="3" id="KW-1185">Reference proteome</keyword>
<keyword evidence="2" id="KW-0645">Protease</keyword>
<sequence length="870" mass="97942">MRITWIIFLLLLSIAGYAQHTRSVKGHIRDSAGNPLPGAVVMLVSDADSLALAVDTAGGFVFSKVRSPRFRLQASFIGYKTFIRQYQVAESAASILLDTIILADAQTRLGEIVVRATVPVKVKEDTIEYDAKAFKVREGDAVEEIVKKLPGMEVDKNGNMTVQGEPITRVKLNGKDFFGDDAAAAIQNLPADIVKNLQVIDDYGDKAAVTGVKGTTPEKILNINLEPDKEHGYYGKATGGLGTAGRYLGRLRSNILQGKRQIAFDGAVNNTESGDGISERRSVKVNYRDNWGAALESYGSYRYNNRQHDIIASTYSQSIFQDYTKIEDENRNSHSGQDQHRFSWNLEYQVDSSNYLKIEPDIAYNANSSHNTGLTKTFLPGGSSVKHNQSFSNASASDIGTELFYNHKFRKRGRNLSLEAEISVSGGDAYSDVKNRYTITDSSGNITNEDQLQLAATSNKVVRTEIEASYIEPLSAASYAVLEYEWDRSGTENIRNTSDVDPISGEQKPNLQQSNHYNYQFVTHRIGLSYQFKQEKLKYMIGMSAQPSLLKGQDLSRDNVTSRHLFNLIPVARLVYRFSRKKTFSARYYGRSRAPGFTQLQPLTDNSDLQNTVTGNPDLKPEFSNDLYLEYKQSDWSSGYTMLAKLALNQTRNKIVTTRVIIADSLKERTSYVNTDGFYHVKGFYTISRPFADRRYTLTYFGNAAFSNNIAFTNEERNVGKDLDIRQGLKFRLDLEDVVDAELNTAYSFNRTSYSSAAFEGRQVHRIFIRLGGRNYFFSNWTLGYDLSHTINNGYNTGNANPTLLNVYVERRFLKGNKGTLRLAGFDLFNENTGISRDVFDNRIVDRQHNRLARYFMLSFNYRLQDFGGG</sequence>
<dbReference type="Proteomes" id="UP000316778">
    <property type="component" value="Unassembled WGS sequence"/>
</dbReference>
<keyword evidence="2" id="KW-0378">Hydrolase</keyword>
<dbReference type="SUPFAM" id="SSF49464">
    <property type="entry name" value="Carboxypeptidase regulatory domain-like"/>
    <property type="match status" value="1"/>
</dbReference>
<dbReference type="RefSeq" id="WP_145716126.1">
    <property type="nucleotide sequence ID" value="NZ_BAAAFY010000005.1"/>
</dbReference>
<reference evidence="2 3" key="1">
    <citation type="journal article" date="2013" name="Stand. Genomic Sci.">
        <title>Genomic Encyclopedia of Type Strains, Phase I: The one thousand microbial genomes (KMG-I) project.</title>
        <authorList>
            <person name="Kyrpides N.C."/>
            <person name="Woyke T."/>
            <person name="Eisen J.A."/>
            <person name="Garrity G."/>
            <person name="Lilburn T.G."/>
            <person name="Beck B.J."/>
            <person name="Whitman W.B."/>
            <person name="Hugenholtz P."/>
            <person name="Klenk H.P."/>
        </authorList>
    </citation>
    <scope>NUCLEOTIDE SEQUENCE [LARGE SCALE GENOMIC DNA]</scope>
    <source>
        <strain evidence="2 3">DSM 13484</strain>
    </source>
</reference>
<keyword evidence="2" id="KW-0121">Carboxypeptidase</keyword>
<organism evidence="2 3">
    <name type="scientific">Chitinophaga japonensis</name>
    <name type="common">Flexibacter japonensis</name>
    <dbReference type="NCBI Taxonomy" id="104662"/>
    <lineage>
        <taxon>Bacteria</taxon>
        <taxon>Pseudomonadati</taxon>
        <taxon>Bacteroidota</taxon>
        <taxon>Chitinophagia</taxon>
        <taxon>Chitinophagales</taxon>
        <taxon>Chitinophagaceae</taxon>
        <taxon>Chitinophaga</taxon>
    </lineage>
</organism>
<dbReference type="OrthoDB" id="606930at2"/>
<comment type="caution">
    <text evidence="2">The sequence shown here is derived from an EMBL/GenBank/DDBJ whole genome shotgun (WGS) entry which is preliminary data.</text>
</comment>
<feature type="domain" description="Outer membrane protein beta-barrel" evidence="1">
    <location>
        <begin position="407"/>
        <end position="862"/>
    </location>
</feature>
<dbReference type="InterPro" id="IPR008969">
    <property type="entry name" value="CarboxyPept-like_regulatory"/>
</dbReference>